<sequence length="87" mass="9701">MAPREAWYRLVLLITAFDVDPERIGVVRVEYVRSDRLKVAACCRSKIPTVGVWWAGPAIPLPLMIGKFQGGRLIDDWKISYATGALG</sequence>
<proteinExistence type="predicted"/>
<name>A0A2K2DII8_BRADI</name>
<evidence type="ECO:0000313" key="3">
    <source>
        <dbReference type="Proteomes" id="UP000008810"/>
    </source>
</evidence>
<dbReference type="EMBL" id="CM000880">
    <property type="protein sequence ID" value="PNT74089.1"/>
    <property type="molecule type" value="Genomic_DNA"/>
</dbReference>
<organism evidence="1">
    <name type="scientific">Brachypodium distachyon</name>
    <name type="common">Purple false brome</name>
    <name type="synonym">Trachynia distachya</name>
    <dbReference type="NCBI Taxonomy" id="15368"/>
    <lineage>
        <taxon>Eukaryota</taxon>
        <taxon>Viridiplantae</taxon>
        <taxon>Streptophyta</taxon>
        <taxon>Embryophyta</taxon>
        <taxon>Tracheophyta</taxon>
        <taxon>Spermatophyta</taxon>
        <taxon>Magnoliopsida</taxon>
        <taxon>Liliopsida</taxon>
        <taxon>Poales</taxon>
        <taxon>Poaceae</taxon>
        <taxon>BOP clade</taxon>
        <taxon>Pooideae</taxon>
        <taxon>Stipodae</taxon>
        <taxon>Brachypodieae</taxon>
        <taxon>Brachypodium</taxon>
    </lineage>
</organism>
<keyword evidence="3" id="KW-1185">Reference proteome</keyword>
<evidence type="ECO:0000313" key="2">
    <source>
        <dbReference type="EnsemblPlants" id="PNT74089"/>
    </source>
</evidence>
<dbReference type="InParanoid" id="A0A2K2DII8"/>
<reference evidence="1 2" key="1">
    <citation type="journal article" date="2010" name="Nature">
        <title>Genome sequencing and analysis of the model grass Brachypodium distachyon.</title>
        <authorList>
            <consortium name="International Brachypodium Initiative"/>
        </authorList>
    </citation>
    <scope>NUCLEOTIDE SEQUENCE [LARGE SCALE GENOMIC DNA]</scope>
    <source>
        <strain evidence="1 2">Bd21</strain>
    </source>
</reference>
<gene>
    <name evidence="1" type="ORF">BRADI_1g07683v3</name>
</gene>
<protein>
    <submittedName>
        <fullName evidence="1 2">Uncharacterized protein</fullName>
    </submittedName>
</protein>
<accession>A0A2K2DII8</accession>
<dbReference type="Gramene" id="PNT74089">
    <property type="protein sequence ID" value="PNT74089"/>
    <property type="gene ID" value="BRADI_1g07683v3"/>
</dbReference>
<reference evidence="2" key="3">
    <citation type="submission" date="2018-08" db="UniProtKB">
        <authorList>
            <consortium name="EnsemblPlants"/>
        </authorList>
    </citation>
    <scope>IDENTIFICATION</scope>
    <source>
        <strain evidence="2">cv. Bd21</strain>
    </source>
</reference>
<dbReference type="Proteomes" id="UP000008810">
    <property type="component" value="Chromosome 1"/>
</dbReference>
<dbReference type="AlphaFoldDB" id="A0A2K2DII8"/>
<reference evidence="1" key="2">
    <citation type="submission" date="2017-06" db="EMBL/GenBank/DDBJ databases">
        <title>WGS assembly of Brachypodium distachyon.</title>
        <authorList>
            <consortium name="The International Brachypodium Initiative"/>
            <person name="Lucas S."/>
            <person name="Harmon-Smith M."/>
            <person name="Lail K."/>
            <person name="Tice H."/>
            <person name="Grimwood J."/>
            <person name="Bruce D."/>
            <person name="Barry K."/>
            <person name="Shu S."/>
            <person name="Lindquist E."/>
            <person name="Wang M."/>
            <person name="Pitluck S."/>
            <person name="Vogel J.P."/>
            <person name="Garvin D.F."/>
            <person name="Mockler T.C."/>
            <person name="Schmutz J."/>
            <person name="Rokhsar D."/>
            <person name="Bevan M.W."/>
        </authorList>
    </citation>
    <scope>NUCLEOTIDE SEQUENCE</scope>
    <source>
        <strain evidence="1">Bd21</strain>
    </source>
</reference>
<evidence type="ECO:0000313" key="1">
    <source>
        <dbReference type="EMBL" id="PNT74089.1"/>
    </source>
</evidence>
<dbReference type="EnsemblPlants" id="PNT74089">
    <property type="protein sequence ID" value="PNT74089"/>
    <property type="gene ID" value="BRADI_1g07683v3"/>
</dbReference>